<dbReference type="InterPro" id="IPR005301">
    <property type="entry name" value="MOB_kinase_act_fam"/>
</dbReference>
<feature type="region of interest" description="Disordered" evidence="8">
    <location>
        <begin position="368"/>
        <end position="533"/>
    </location>
</feature>
<dbReference type="GO" id="GO:0098943">
    <property type="term" value="P:neurotransmitter receptor transport, postsynaptic endosome to lysosome"/>
    <property type="evidence" value="ECO:0007669"/>
    <property type="project" value="TreeGrafter"/>
</dbReference>
<dbReference type="GO" id="GO:0030123">
    <property type="term" value="C:AP-3 adaptor complex"/>
    <property type="evidence" value="ECO:0007669"/>
    <property type="project" value="InterPro"/>
</dbReference>
<proteinExistence type="inferred from homology"/>
<dbReference type="Pfam" id="PF01602">
    <property type="entry name" value="Adaptin_N"/>
    <property type="match status" value="1"/>
</dbReference>
<dbReference type="Pfam" id="PF26171">
    <property type="entry name" value="Mu_AP3"/>
    <property type="match status" value="1"/>
</dbReference>
<accession>A0A9Q0XAR9</accession>
<evidence type="ECO:0000256" key="4">
    <source>
        <dbReference type="ARBA" id="ARBA00022737"/>
    </source>
</evidence>
<keyword evidence="4" id="KW-0677">Repeat</keyword>
<evidence type="ECO:0000259" key="9">
    <source>
        <dbReference type="Pfam" id="PF01602"/>
    </source>
</evidence>
<dbReference type="InterPro" id="IPR002553">
    <property type="entry name" value="Clathrin/coatomer_adapt-like_N"/>
</dbReference>
<keyword evidence="6" id="KW-0472">Membrane</keyword>
<evidence type="ECO:0000256" key="7">
    <source>
        <dbReference type="PIRSR" id="PIRSR605301-1"/>
    </source>
</evidence>
<feature type="compositionally biased region" description="Acidic residues" evidence="8">
    <location>
        <begin position="457"/>
        <end position="475"/>
    </location>
</feature>
<evidence type="ECO:0000256" key="6">
    <source>
        <dbReference type="ARBA" id="ARBA00023136"/>
    </source>
</evidence>
<dbReference type="PANTHER" id="PTHR22781">
    <property type="entry name" value="DELTA ADAPTIN-RELATED"/>
    <property type="match status" value="1"/>
</dbReference>
<feature type="binding site" evidence="7">
    <location>
        <position position="990"/>
    </location>
    <ligand>
        <name>Zn(2+)</name>
        <dbReference type="ChEBI" id="CHEBI:29105"/>
    </ligand>
</feature>
<comment type="similarity">
    <text evidence="2">Belongs to the adaptor complexes large subunit family.</text>
</comment>
<dbReference type="FunFam" id="1.20.140.30:FF:000001">
    <property type="entry name" value="MOB kinase activator 1A"/>
    <property type="match status" value="1"/>
</dbReference>
<evidence type="ECO:0000313" key="11">
    <source>
        <dbReference type="EMBL" id="KAJ7308214.1"/>
    </source>
</evidence>
<feature type="compositionally biased region" description="Basic residues" evidence="8">
    <location>
        <begin position="392"/>
        <end position="403"/>
    </location>
</feature>
<dbReference type="InterPro" id="IPR011989">
    <property type="entry name" value="ARM-like"/>
</dbReference>
<feature type="compositionally biased region" description="Basic and acidic residues" evidence="8">
    <location>
        <begin position="368"/>
        <end position="383"/>
    </location>
</feature>
<dbReference type="GO" id="GO:0048490">
    <property type="term" value="P:anterograde synaptic vesicle transport"/>
    <property type="evidence" value="ECO:0007669"/>
    <property type="project" value="TreeGrafter"/>
</dbReference>
<dbReference type="InterPro" id="IPR036703">
    <property type="entry name" value="MOB_kinase_act_sf"/>
</dbReference>
<evidence type="ECO:0000259" key="10">
    <source>
        <dbReference type="Pfam" id="PF26171"/>
    </source>
</evidence>
<evidence type="ECO:0000256" key="1">
    <source>
        <dbReference type="ARBA" id="ARBA00004184"/>
    </source>
</evidence>
<evidence type="ECO:0000256" key="5">
    <source>
        <dbReference type="ARBA" id="ARBA00022927"/>
    </source>
</evidence>
<keyword evidence="5" id="KW-0653">Protein transport</keyword>
<dbReference type="GO" id="GO:0006896">
    <property type="term" value="P:Golgi to vacuole transport"/>
    <property type="evidence" value="ECO:0007669"/>
    <property type="project" value="TreeGrafter"/>
</dbReference>
<feature type="domain" description="Clathrin/coatomer adaptor adaptin-like N-terminal" evidence="9">
    <location>
        <begin position="31"/>
        <end position="343"/>
    </location>
</feature>
<dbReference type="SUPFAM" id="SSF101152">
    <property type="entry name" value="Mob1/phocein"/>
    <property type="match status" value="1"/>
</dbReference>
<dbReference type="Proteomes" id="UP001142489">
    <property type="component" value="Unassembled WGS sequence"/>
</dbReference>
<dbReference type="GO" id="GO:0043195">
    <property type="term" value="C:terminal bouton"/>
    <property type="evidence" value="ECO:0007669"/>
    <property type="project" value="TreeGrafter"/>
</dbReference>
<keyword evidence="12" id="KW-1185">Reference proteome</keyword>
<dbReference type="OrthoDB" id="10264595at2759"/>
<dbReference type="EMBL" id="JAPFRF010000018">
    <property type="protein sequence ID" value="KAJ7308214.1"/>
    <property type="molecule type" value="Genomic_DNA"/>
</dbReference>
<dbReference type="InterPro" id="IPR058898">
    <property type="entry name" value="Mu_AP3"/>
</dbReference>
<evidence type="ECO:0000313" key="12">
    <source>
        <dbReference type="Proteomes" id="UP001142489"/>
    </source>
</evidence>
<sequence length="1037" mass="117475">MALKMVKGSIDRMFDKNLQDLVRGIRNHKEDECIDEIKQELKQDNIAVKANAVCKLTYLQMLGYDISWAAFNIIEVMSASKFTFKRIGYLAASQCFHEGTDYDTGVALTGLSCFVTPDLARDLANDIMTLMSHTKPYIRKKAVLIMYKVFLKYPESLRPAFPRLKEKLEDPDPGVQSAAVNVICELARRNPKNYLSLAPLFFKLMTSSTNNWSSLSPSPQFGALTPLEPRLGKKLIEPLTNLIHSTSAMSLLYECVNTVIAVLISLSSGMPNHSASIQLCVQKLRILIEDSDQNLKYLGLLAMSKILKTHPKSVQSHKDLILQCLDDKDESIRLRALDLLYGMSPGKRNLPPRFLCWPLADSEKLPVQRHRDPDVLKSPRETEAPPAEKTSKKPKKKEKKHKEREREKEKRKEREKKAEEEEKKANEVDFWLSDASALPTESKTPPPEPSLGVADGGELEDVKEEAREEEVEEEEEGKKSSKHKKKKHKKDEKAREKKSKKHHRGGGGGGGEEAPTESVQNGTVEDEPLPPMSSYSLLAEDAYIKMTYDIQGNLQNDGQVTVSVIFENKSRSFLKSMELNVLDSLNAKMLRPEGASIHDGIPVPFQLPPGVSNEARFVFTLQSIIMAQKLKGTLSFIVKDEEGSTHEKLDFKLHFSCASYLITTPCYSDAFAKLLESGDLHASSFKVDGVGAPFHHILAKICFYHHFSVVERVGDCASMYSRSIQGHHVCLLVKKFQIHCKKRDRSFQNPQVKAEAQRPVSFKTDPCQTVGFVVLPRRNADCRVAGRRTDLPERLADSQRAPLGCGACCGRAVERDARRAEAMSNPLKQVFNKDWTFRPKRKFEPGTQRFELHKKAQASLNAGLDLKLAVQLPPGEDLNDWVAVHVVDFFNRVNLIYGTVSDWCTEQSCPVMSGGPKYEYRWQDEKYRKPTALSAPKYMDLLMDWIEVQINNEDLFPTNVGTPFPKNFLPAVKKILSRLFRVFVHVYIHHFDRIAQMGSEAHVNTCYKHFYYFVKEFGLIDVKELEPLKEMTSRICH</sequence>
<evidence type="ECO:0000256" key="2">
    <source>
        <dbReference type="ARBA" id="ARBA00006613"/>
    </source>
</evidence>
<dbReference type="GO" id="GO:0048499">
    <property type="term" value="P:synaptic vesicle membrane organization"/>
    <property type="evidence" value="ECO:0007669"/>
    <property type="project" value="TreeGrafter"/>
</dbReference>
<keyword evidence="7" id="KW-0479">Metal-binding</keyword>
<evidence type="ECO:0008006" key="13">
    <source>
        <dbReference type="Google" id="ProtNLM"/>
    </source>
</evidence>
<keyword evidence="3" id="KW-0813">Transport</keyword>
<dbReference type="GO" id="GO:0098830">
    <property type="term" value="C:presynaptic endosome"/>
    <property type="evidence" value="ECO:0007669"/>
    <property type="project" value="TreeGrafter"/>
</dbReference>
<feature type="binding site" evidence="7">
    <location>
        <position position="904"/>
    </location>
    <ligand>
        <name>Zn(2+)</name>
        <dbReference type="ChEBI" id="CHEBI:29105"/>
    </ligand>
</feature>
<organism evidence="11 12">
    <name type="scientific">Phrynocephalus forsythii</name>
    <dbReference type="NCBI Taxonomy" id="171643"/>
    <lineage>
        <taxon>Eukaryota</taxon>
        <taxon>Metazoa</taxon>
        <taxon>Chordata</taxon>
        <taxon>Craniata</taxon>
        <taxon>Vertebrata</taxon>
        <taxon>Euteleostomi</taxon>
        <taxon>Lepidosauria</taxon>
        <taxon>Squamata</taxon>
        <taxon>Bifurcata</taxon>
        <taxon>Unidentata</taxon>
        <taxon>Episquamata</taxon>
        <taxon>Toxicofera</taxon>
        <taxon>Iguania</taxon>
        <taxon>Acrodonta</taxon>
        <taxon>Agamidae</taxon>
        <taxon>Agaminae</taxon>
        <taxon>Phrynocephalus</taxon>
    </lineage>
</organism>
<keyword evidence="7" id="KW-0862">Zinc</keyword>
<dbReference type="GO" id="GO:0006623">
    <property type="term" value="P:protein targeting to vacuole"/>
    <property type="evidence" value="ECO:0007669"/>
    <property type="project" value="TreeGrafter"/>
</dbReference>
<dbReference type="Gene3D" id="1.25.10.10">
    <property type="entry name" value="Leucine-rich Repeat Variant"/>
    <property type="match status" value="1"/>
</dbReference>
<feature type="compositionally biased region" description="Basic residues" evidence="8">
    <location>
        <begin position="480"/>
        <end position="505"/>
    </location>
</feature>
<evidence type="ECO:0000256" key="8">
    <source>
        <dbReference type="SAM" id="MobiDB-lite"/>
    </source>
</evidence>
<feature type="binding site" evidence="7">
    <location>
        <position position="909"/>
    </location>
    <ligand>
        <name>Zn(2+)</name>
        <dbReference type="ChEBI" id="CHEBI:29105"/>
    </ligand>
</feature>
<dbReference type="PANTHER" id="PTHR22781:SF12">
    <property type="entry name" value="AP-3 COMPLEX SUBUNIT DELTA-1"/>
    <property type="match status" value="1"/>
</dbReference>
<dbReference type="AlphaFoldDB" id="A0A9Q0XAR9"/>
<comment type="caution">
    <text evidence="11">The sequence shown here is derived from an EMBL/GenBank/DDBJ whole genome shotgun (WGS) entry which is preliminary data.</text>
</comment>
<feature type="compositionally biased region" description="Basic and acidic residues" evidence="8">
    <location>
        <begin position="404"/>
        <end position="427"/>
    </location>
</feature>
<name>A0A9Q0XAR9_9SAUR</name>
<comment type="subcellular location">
    <subcellularLocation>
        <location evidence="1">Endomembrane system</location>
        <topology evidence="1">Peripheral membrane protein</topology>
    </subcellularLocation>
</comment>
<dbReference type="Pfam" id="PF03637">
    <property type="entry name" value="Mob1_phocein"/>
    <property type="match status" value="1"/>
</dbReference>
<feature type="domain" description="AP-3 complex subunit delta Mu C-terminal" evidence="10">
    <location>
        <begin position="659"/>
        <end position="737"/>
    </location>
</feature>
<dbReference type="InterPro" id="IPR017105">
    <property type="entry name" value="AP3_complex_dsu"/>
</dbReference>
<dbReference type="SUPFAM" id="SSF48371">
    <property type="entry name" value="ARM repeat"/>
    <property type="match status" value="1"/>
</dbReference>
<dbReference type="InterPro" id="IPR016024">
    <property type="entry name" value="ARM-type_fold"/>
</dbReference>
<dbReference type="GO" id="GO:0016182">
    <property type="term" value="P:synaptic vesicle budding from endosome"/>
    <property type="evidence" value="ECO:0007669"/>
    <property type="project" value="TreeGrafter"/>
</dbReference>
<protein>
    <recommendedName>
        <fullName evidence="13">AP-3 complex subunit delta</fullName>
    </recommendedName>
</protein>
<gene>
    <name evidence="11" type="ORF">JRQ81_008734</name>
</gene>
<dbReference type="Gene3D" id="1.20.140.30">
    <property type="entry name" value="MOB kinase activator"/>
    <property type="match status" value="1"/>
</dbReference>
<dbReference type="SMART" id="SM01388">
    <property type="entry name" value="Mob1_phocein"/>
    <property type="match status" value="1"/>
</dbReference>
<evidence type="ECO:0000256" key="3">
    <source>
        <dbReference type="ARBA" id="ARBA00022448"/>
    </source>
</evidence>
<feature type="binding site" evidence="7">
    <location>
        <position position="985"/>
    </location>
    <ligand>
        <name>Zn(2+)</name>
        <dbReference type="ChEBI" id="CHEBI:29105"/>
    </ligand>
</feature>
<dbReference type="GO" id="GO:0010008">
    <property type="term" value="C:endosome membrane"/>
    <property type="evidence" value="ECO:0007669"/>
    <property type="project" value="TreeGrafter"/>
</dbReference>
<dbReference type="GO" id="GO:1904115">
    <property type="term" value="C:axon cytoplasm"/>
    <property type="evidence" value="ECO:0007669"/>
    <property type="project" value="GOC"/>
</dbReference>
<reference evidence="11" key="1">
    <citation type="journal article" date="2023" name="DNA Res.">
        <title>Chromosome-level genome assembly of Phrynocephalus forsythii using third-generation DNA sequencing and Hi-C analysis.</title>
        <authorList>
            <person name="Qi Y."/>
            <person name="Zhao W."/>
            <person name="Zhao Y."/>
            <person name="Niu C."/>
            <person name="Cao S."/>
            <person name="Zhang Y."/>
        </authorList>
    </citation>
    <scope>NUCLEOTIDE SEQUENCE</scope>
    <source>
        <tissue evidence="11">Muscle</tissue>
    </source>
</reference>
<dbReference type="FunFam" id="1.25.10.10:FF:001926">
    <property type="entry name" value="Uncharacterized protein"/>
    <property type="match status" value="1"/>
</dbReference>